<reference evidence="3" key="1">
    <citation type="journal article" date="2021" name="Front. Plant Sci.">
        <title>Chromosome-Scale Genome Assembly for Chinese Sour Jujube and Insights Into Its Genome Evolution and Domestication Signature.</title>
        <authorList>
            <person name="Shen L.-Y."/>
            <person name="Luo H."/>
            <person name="Wang X.-L."/>
            <person name="Wang X.-M."/>
            <person name="Qiu X.-J."/>
            <person name="Liu H."/>
            <person name="Zhou S.-S."/>
            <person name="Jia K.-H."/>
            <person name="Nie S."/>
            <person name="Bao Y.-T."/>
            <person name="Zhang R.-G."/>
            <person name="Yun Q.-Z."/>
            <person name="Chai Y.-H."/>
            <person name="Lu J.-Y."/>
            <person name="Li Y."/>
            <person name="Zhao S.-W."/>
            <person name="Mao J.-F."/>
            <person name="Jia S.-G."/>
            <person name="Mao Y.-M."/>
        </authorList>
    </citation>
    <scope>NUCLEOTIDE SEQUENCE</scope>
    <source>
        <strain evidence="3">AT0</strain>
        <tissue evidence="3">Leaf</tissue>
    </source>
</reference>
<comment type="caution">
    <text evidence="3">The sequence shown here is derived from an EMBL/GenBank/DDBJ whole genome shotgun (WGS) entry which is preliminary data.</text>
</comment>
<gene>
    <name evidence="3" type="ORF">FEM48_Zijuj01G0040300</name>
</gene>
<dbReference type="SUPFAM" id="SSF54001">
    <property type="entry name" value="Cysteine proteinases"/>
    <property type="match status" value="1"/>
</dbReference>
<sequence>MLMKANIIYIAKIDCFLFSQKGSLASQAMSRTLHDEASTMDMHEKWINKHEHTYADTAEEEKRLQIFKENVGLVENFHNAFSYVLVYVFCFILVCSIFLKECIHIEVSGLWPLGRLSSFVALLALGMWVSQVYRCTLNEVSMSKKREEWMARYGRVCKEQRREEKAYIQGSCAVQ</sequence>
<dbReference type="Pfam" id="PF08246">
    <property type="entry name" value="Inhibitor_I29"/>
    <property type="match status" value="1"/>
</dbReference>
<feature type="domain" description="Cathepsin propeptide inhibitor" evidence="2">
    <location>
        <begin position="43"/>
        <end position="78"/>
    </location>
</feature>
<accession>A0A978VZ15</accession>
<name>A0A978VZ15_ZIZJJ</name>
<proteinExistence type="predicted"/>
<keyword evidence="1" id="KW-0472">Membrane</keyword>
<feature type="transmembrane region" description="Helical" evidence="1">
    <location>
        <begin position="80"/>
        <end position="99"/>
    </location>
</feature>
<keyword evidence="1" id="KW-0812">Transmembrane</keyword>
<evidence type="ECO:0000259" key="2">
    <source>
        <dbReference type="Pfam" id="PF08246"/>
    </source>
</evidence>
<dbReference type="Proteomes" id="UP000813462">
    <property type="component" value="Unassembled WGS sequence"/>
</dbReference>
<feature type="transmembrane region" description="Helical" evidence="1">
    <location>
        <begin position="119"/>
        <end position="137"/>
    </location>
</feature>
<evidence type="ECO:0000313" key="3">
    <source>
        <dbReference type="EMBL" id="KAH7544949.1"/>
    </source>
</evidence>
<evidence type="ECO:0000313" key="4">
    <source>
        <dbReference type="Proteomes" id="UP000813462"/>
    </source>
</evidence>
<dbReference type="InterPro" id="IPR013201">
    <property type="entry name" value="Prot_inhib_I29"/>
</dbReference>
<dbReference type="AlphaFoldDB" id="A0A978VZ15"/>
<keyword evidence="1" id="KW-1133">Transmembrane helix</keyword>
<dbReference type="Gene3D" id="1.10.287.2250">
    <property type="match status" value="1"/>
</dbReference>
<organism evidence="3 4">
    <name type="scientific">Ziziphus jujuba var. spinosa</name>
    <dbReference type="NCBI Taxonomy" id="714518"/>
    <lineage>
        <taxon>Eukaryota</taxon>
        <taxon>Viridiplantae</taxon>
        <taxon>Streptophyta</taxon>
        <taxon>Embryophyta</taxon>
        <taxon>Tracheophyta</taxon>
        <taxon>Spermatophyta</taxon>
        <taxon>Magnoliopsida</taxon>
        <taxon>eudicotyledons</taxon>
        <taxon>Gunneridae</taxon>
        <taxon>Pentapetalae</taxon>
        <taxon>rosids</taxon>
        <taxon>fabids</taxon>
        <taxon>Rosales</taxon>
        <taxon>Rhamnaceae</taxon>
        <taxon>Paliureae</taxon>
        <taxon>Ziziphus</taxon>
    </lineage>
</organism>
<evidence type="ECO:0000256" key="1">
    <source>
        <dbReference type="SAM" id="Phobius"/>
    </source>
</evidence>
<protein>
    <recommendedName>
        <fullName evidence="2">Cathepsin propeptide inhibitor domain-containing protein</fullName>
    </recommendedName>
</protein>
<dbReference type="EMBL" id="JAEACU010000001">
    <property type="protein sequence ID" value="KAH7544949.1"/>
    <property type="molecule type" value="Genomic_DNA"/>
</dbReference>
<dbReference type="InterPro" id="IPR038765">
    <property type="entry name" value="Papain-like_cys_pep_sf"/>
</dbReference>